<dbReference type="Proteomes" id="UP000197138">
    <property type="component" value="Unassembled WGS sequence"/>
</dbReference>
<reference evidence="4" key="2">
    <citation type="submission" date="2017-06" db="EMBL/GenBank/DDBJ databases">
        <title>The pomegranate genome and the genomics of punicalagin biosynthesis.</title>
        <authorList>
            <person name="Xu C."/>
        </authorList>
    </citation>
    <scope>NUCLEOTIDE SEQUENCE [LARGE SCALE GENOMIC DNA]</scope>
    <source>
        <tissue evidence="4">Fresh leaf</tissue>
    </source>
</reference>
<keyword evidence="2" id="KW-0689">Ribosomal protein</keyword>
<dbReference type="GO" id="GO:0006412">
    <property type="term" value="P:translation"/>
    <property type="evidence" value="ECO:0007669"/>
    <property type="project" value="InterPro"/>
</dbReference>
<keyword evidence="6" id="KW-1185">Reference proteome</keyword>
<dbReference type="EMBL" id="MTKT01000801">
    <property type="protein sequence ID" value="OWM87904.1"/>
    <property type="molecule type" value="Genomic_DNA"/>
</dbReference>
<accession>A0A218XSJ4</accession>
<evidence type="ECO:0000313" key="7">
    <source>
        <dbReference type="RefSeq" id="XP_031378212.1"/>
    </source>
</evidence>
<dbReference type="SUPFAM" id="SSF53137">
    <property type="entry name" value="Translational machinery components"/>
    <property type="match status" value="1"/>
</dbReference>
<reference evidence="6" key="3">
    <citation type="journal article" date="2020" name="Plant Biotechnol. J.">
        <title>The pomegranate (Punica granatum L.) draft genome dissects genetic divergence between soft- and hard-seeded cultivars.</title>
        <authorList>
            <person name="Luo X."/>
            <person name="Li H."/>
            <person name="Wu Z."/>
            <person name="Yao W."/>
            <person name="Zhao P."/>
            <person name="Cao D."/>
            <person name="Yu H."/>
            <person name="Li K."/>
            <person name="Poudel K."/>
            <person name="Zhao D."/>
            <person name="Zhang F."/>
            <person name="Xia X."/>
            <person name="Chen L."/>
            <person name="Wang Q."/>
            <person name="Jing D."/>
            <person name="Cao S."/>
        </authorList>
    </citation>
    <scope>NUCLEOTIDE SEQUENCE [LARGE SCALE GENOMIC DNA]</scope>
</reference>
<evidence type="ECO:0000256" key="2">
    <source>
        <dbReference type="ARBA" id="ARBA00022980"/>
    </source>
</evidence>
<proteinExistence type="inferred from homology"/>
<evidence type="ECO:0000313" key="6">
    <source>
        <dbReference type="Proteomes" id="UP000515151"/>
    </source>
</evidence>
<name>A0A218XSJ4_PUNGR</name>
<dbReference type="InterPro" id="IPR005484">
    <property type="entry name" value="Ribosomal_uL18_bac/plant/anim"/>
</dbReference>
<dbReference type="PANTHER" id="PTHR12899:SF14">
    <property type="entry name" value="F14B2.25_F14B2.25"/>
    <property type="match status" value="1"/>
</dbReference>
<dbReference type="GO" id="GO:1990904">
    <property type="term" value="C:ribonucleoprotein complex"/>
    <property type="evidence" value="ECO:0007669"/>
    <property type="project" value="UniProtKB-KW"/>
</dbReference>
<dbReference type="GO" id="GO:0008097">
    <property type="term" value="F:5S rRNA binding"/>
    <property type="evidence" value="ECO:0007669"/>
    <property type="project" value="TreeGrafter"/>
</dbReference>
<dbReference type="OrthoDB" id="1557988at2759"/>
<dbReference type="Proteomes" id="UP000515151">
    <property type="component" value="Chromosome 2"/>
</dbReference>
<sequence>MSAGSKHHHVLRLVLSCRKITAEVTNPVDSSIIAMASSTEQEFLARTRAKLGRFPRPRPGTGGLWDANVASRVGEKLGFRLREIGVTGVGIDLAEELSRPIRHRQMVLPLFDSVRRAGVDVDGAEKLGKMRFSNQTVDSIGRS</sequence>
<evidence type="ECO:0000256" key="3">
    <source>
        <dbReference type="ARBA" id="ARBA00023274"/>
    </source>
</evidence>
<reference evidence="5" key="1">
    <citation type="journal article" date="2017" name="Plant J.">
        <title>The pomegranate (Punica granatum L.) genome and the genomics of punicalagin biosynthesis.</title>
        <authorList>
            <person name="Qin G."/>
            <person name="Xu C."/>
            <person name="Ming R."/>
            <person name="Tang H."/>
            <person name="Guyot R."/>
            <person name="Kramer E.M."/>
            <person name="Hu Y."/>
            <person name="Yi X."/>
            <person name="Qi Y."/>
            <person name="Xu X."/>
            <person name="Gao Z."/>
            <person name="Pan H."/>
            <person name="Jian J."/>
            <person name="Tian Y."/>
            <person name="Yue Z."/>
            <person name="Xu Y."/>
        </authorList>
    </citation>
    <scope>NUCLEOTIDE SEQUENCE [LARGE SCALE GENOMIC DNA]</scope>
    <source>
        <strain evidence="5">cv. Dabenzi</strain>
    </source>
</reference>
<comment type="similarity">
    <text evidence="1">Belongs to the universal ribosomal protein uL18 family.</text>
</comment>
<gene>
    <name evidence="7" type="primary">LOC116193610</name>
    <name evidence="4" type="ORF">CDL15_Pgr000321</name>
</gene>
<keyword evidence="3" id="KW-0687">Ribonucleoprotein</keyword>
<dbReference type="AlphaFoldDB" id="A0A218XSJ4"/>
<dbReference type="GO" id="GO:0005840">
    <property type="term" value="C:ribosome"/>
    <property type="evidence" value="ECO:0007669"/>
    <property type="project" value="UniProtKB-KW"/>
</dbReference>
<dbReference type="PANTHER" id="PTHR12899">
    <property type="entry name" value="39S RIBOSOMAL PROTEIN L18, MITOCHONDRIAL"/>
    <property type="match status" value="1"/>
</dbReference>
<dbReference type="RefSeq" id="XP_031378212.1">
    <property type="nucleotide sequence ID" value="XM_031522352.1"/>
</dbReference>
<dbReference type="GO" id="GO:0003735">
    <property type="term" value="F:structural constituent of ribosome"/>
    <property type="evidence" value="ECO:0007669"/>
    <property type="project" value="InterPro"/>
</dbReference>
<organism evidence="4 5">
    <name type="scientific">Punica granatum</name>
    <name type="common">Pomegranate</name>
    <dbReference type="NCBI Taxonomy" id="22663"/>
    <lineage>
        <taxon>Eukaryota</taxon>
        <taxon>Viridiplantae</taxon>
        <taxon>Streptophyta</taxon>
        <taxon>Embryophyta</taxon>
        <taxon>Tracheophyta</taxon>
        <taxon>Spermatophyta</taxon>
        <taxon>Magnoliopsida</taxon>
        <taxon>eudicotyledons</taxon>
        <taxon>Gunneridae</taxon>
        <taxon>Pentapetalae</taxon>
        <taxon>rosids</taxon>
        <taxon>malvids</taxon>
        <taxon>Myrtales</taxon>
        <taxon>Lythraceae</taxon>
        <taxon>Punica</taxon>
    </lineage>
</organism>
<dbReference type="Gene3D" id="3.30.420.100">
    <property type="match status" value="1"/>
</dbReference>
<evidence type="ECO:0000313" key="5">
    <source>
        <dbReference type="Proteomes" id="UP000197138"/>
    </source>
</evidence>
<protein>
    <submittedName>
        <fullName evidence="7">Uncharacterized protein LOC116193610</fullName>
    </submittedName>
</protein>
<dbReference type="GeneID" id="116193610"/>
<evidence type="ECO:0000313" key="4">
    <source>
        <dbReference type="EMBL" id="OWM87904.1"/>
    </source>
</evidence>
<reference evidence="7" key="4">
    <citation type="submission" date="2025-04" db="UniProtKB">
        <authorList>
            <consortium name="RefSeq"/>
        </authorList>
    </citation>
    <scope>IDENTIFICATION</scope>
    <source>
        <tissue evidence="7">Leaf</tissue>
    </source>
</reference>
<evidence type="ECO:0000256" key="1">
    <source>
        <dbReference type="ARBA" id="ARBA00007116"/>
    </source>
</evidence>